<gene>
    <name evidence="1" type="ORF">ACFQ2J_17995</name>
</gene>
<sequence length="92" mass="10467">MIDYLKELAVLAAILYILVKLKIVRLNSFTGKSVKTTTKLSTSFKKINGIQYNDFLLKKDHNYVLHYDVELEEGSLDLLLRGKGKTSCSSNR</sequence>
<organism evidence="1 2">
    <name type="scientific">Thalassobacillus hwangdonensis</name>
    <dbReference type="NCBI Taxonomy" id="546108"/>
    <lineage>
        <taxon>Bacteria</taxon>
        <taxon>Bacillati</taxon>
        <taxon>Bacillota</taxon>
        <taxon>Bacilli</taxon>
        <taxon>Bacillales</taxon>
        <taxon>Bacillaceae</taxon>
        <taxon>Thalassobacillus</taxon>
    </lineage>
</organism>
<dbReference type="Proteomes" id="UP001596990">
    <property type="component" value="Unassembled WGS sequence"/>
</dbReference>
<dbReference type="EMBL" id="JBHTKL010000006">
    <property type="protein sequence ID" value="MFD1021087.1"/>
    <property type="molecule type" value="Genomic_DNA"/>
</dbReference>
<accession>A0ABW3L6H5</accession>
<protein>
    <submittedName>
        <fullName evidence="1">Uncharacterized protein</fullName>
    </submittedName>
</protein>
<comment type="caution">
    <text evidence="1">The sequence shown here is derived from an EMBL/GenBank/DDBJ whole genome shotgun (WGS) entry which is preliminary data.</text>
</comment>
<name>A0ABW3L6H5_9BACI</name>
<reference evidence="2" key="1">
    <citation type="journal article" date="2019" name="Int. J. Syst. Evol. Microbiol.">
        <title>The Global Catalogue of Microorganisms (GCM) 10K type strain sequencing project: providing services to taxonomists for standard genome sequencing and annotation.</title>
        <authorList>
            <consortium name="The Broad Institute Genomics Platform"/>
            <consortium name="The Broad Institute Genome Sequencing Center for Infectious Disease"/>
            <person name="Wu L."/>
            <person name="Ma J."/>
        </authorList>
    </citation>
    <scope>NUCLEOTIDE SEQUENCE [LARGE SCALE GENOMIC DNA]</scope>
    <source>
        <strain evidence="2">CCUG 56607</strain>
    </source>
</reference>
<evidence type="ECO:0000313" key="2">
    <source>
        <dbReference type="Proteomes" id="UP001596990"/>
    </source>
</evidence>
<keyword evidence="2" id="KW-1185">Reference proteome</keyword>
<evidence type="ECO:0000313" key="1">
    <source>
        <dbReference type="EMBL" id="MFD1021087.1"/>
    </source>
</evidence>
<proteinExistence type="predicted"/>